<feature type="transmembrane region" description="Helical" evidence="6">
    <location>
        <begin position="203"/>
        <end position="221"/>
    </location>
</feature>
<comment type="caution">
    <text evidence="7">The sequence shown here is derived from an EMBL/GenBank/DDBJ whole genome shotgun (WGS) entry which is preliminary data.</text>
</comment>
<reference evidence="7 8" key="1">
    <citation type="submission" date="2022-06" db="EMBL/GenBank/DDBJ databases">
        <title>Rhizosaccharibacter gen. nov. sp. nov. KSS12, endophytic bacteria isolated from sugarcane.</title>
        <authorList>
            <person name="Pitiwittayakul N."/>
        </authorList>
    </citation>
    <scope>NUCLEOTIDE SEQUENCE [LARGE SCALE GENOMIC DNA]</scope>
    <source>
        <strain evidence="7 8">KSS12</strain>
    </source>
</reference>
<feature type="transmembrane region" description="Helical" evidence="6">
    <location>
        <begin position="96"/>
        <end position="114"/>
    </location>
</feature>
<feature type="transmembrane region" description="Helical" evidence="6">
    <location>
        <begin position="285"/>
        <end position="313"/>
    </location>
</feature>
<keyword evidence="3 6" id="KW-0812">Transmembrane</keyword>
<dbReference type="Pfam" id="PF02653">
    <property type="entry name" value="BPD_transp_2"/>
    <property type="match status" value="1"/>
</dbReference>
<keyword evidence="2" id="KW-1003">Cell membrane</keyword>
<accession>A0ABT1VTR1</accession>
<dbReference type="PANTHER" id="PTHR47089">
    <property type="entry name" value="ABC TRANSPORTER, PERMEASE PROTEIN"/>
    <property type="match status" value="1"/>
</dbReference>
<evidence type="ECO:0000256" key="6">
    <source>
        <dbReference type="SAM" id="Phobius"/>
    </source>
</evidence>
<evidence type="ECO:0000313" key="8">
    <source>
        <dbReference type="Proteomes" id="UP001524547"/>
    </source>
</evidence>
<sequence length="375" mass="38157">MSTRTTWAVQRVPEVSGGVRLLATALSAILALIVAGIVLRLCGLPPLALGARVLHASFGTRFGIEDLLLLASPLAACGLSVAVMLRVGLWNIGAEGQFFVGATGAAAVGLFLPVGGTGTTLALMALAAAAGGALWIALPAAARLVLGTSEIITTLLLNFVARLLVDFLATGSWRDARSSVTAQTPRIHAAFAKLPRDWHLGGLHWGIALVIALAAVVALLFRYTSWGFELRVCGANREAARYAGMPVGRRLAEAMLLGGALAGLGGMIELAGTVHRLQGGLSNSYGYVGIIVAVLAAAAPVGVLFSALLMAVVLNAGTVLQTQGLPASAAVALVGLILLFVAMGERLSHYRIAVIRPRATPAGTGSAAAASGAAE</sequence>
<keyword evidence="4 6" id="KW-1133">Transmembrane helix</keyword>
<evidence type="ECO:0000256" key="3">
    <source>
        <dbReference type="ARBA" id="ARBA00022692"/>
    </source>
</evidence>
<organism evidence="7 8">
    <name type="scientific">Rhizosaccharibacter radicis</name>
    <dbReference type="NCBI Taxonomy" id="2782605"/>
    <lineage>
        <taxon>Bacteria</taxon>
        <taxon>Pseudomonadati</taxon>
        <taxon>Pseudomonadota</taxon>
        <taxon>Alphaproteobacteria</taxon>
        <taxon>Acetobacterales</taxon>
        <taxon>Acetobacteraceae</taxon>
        <taxon>Rhizosaccharibacter</taxon>
    </lineage>
</organism>
<feature type="transmembrane region" description="Helical" evidence="6">
    <location>
        <begin position="21"/>
        <end position="47"/>
    </location>
</feature>
<evidence type="ECO:0000313" key="7">
    <source>
        <dbReference type="EMBL" id="MCQ8239726.1"/>
    </source>
</evidence>
<evidence type="ECO:0000256" key="4">
    <source>
        <dbReference type="ARBA" id="ARBA00022989"/>
    </source>
</evidence>
<name>A0ABT1VTR1_9PROT</name>
<keyword evidence="8" id="KW-1185">Reference proteome</keyword>
<keyword evidence="5 6" id="KW-0472">Membrane</keyword>
<proteinExistence type="predicted"/>
<dbReference type="Proteomes" id="UP001524547">
    <property type="component" value="Unassembled WGS sequence"/>
</dbReference>
<protein>
    <submittedName>
        <fullName evidence="7">ABC transporter permease</fullName>
    </submittedName>
</protein>
<dbReference type="CDD" id="cd06580">
    <property type="entry name" value="TM_PBP1_transp_TpRbsC_like"/>
    <property type="match status" value="1"/>
</dbReference>
<feature type="transmembrane region" description="Helical" evidence="6">
    <location>
        <begin position="67"/>
        <end position="89"/>
    </location>
</feature>
<feature type="transmembrane region" description="Helical" evidence="6">
    <location>
        <begin position="325"/>
        <end position="343"/>
    </location>
</feature>
<feature type="transmembrane region" description="Helical" evidence="6">
    <location>
        <begin position="120"/>
        <end position="138"/>
    </location>
</feature>
<comment type="subcellular location">
    <subcellularLocation>
        <location evidence="1">Cell membrane</location>
        <topology evidence="1">Multi-pass membrane protein</topology>
    </subcellularLocation>
</comment>
<dbReference type="PANTHER" id="PTHR47089:SF1">
    <property type="entry name" value="GUANOSINE ABC TRANSPORTER PERMEASE PROTEIN NUPP"/>
    <property type="match status" value="1"/>
</dbReference>
<evidence type="ECO:0000256" key="5">
    <source>
        <dbReference type="ARBA" id="ARBA00023136"/>
    </source>
</evidence>
<evidence type="ECO:0000256" key="1">
    <source>
        <dbReference type="ARBA" id="ARBA00004651"/>
    </source>
</evidence>
<dbReference type="RefSeq" id="WP_422918477.1">
    <property type="nucleotide sequence ID" value="NZ_JAMZEJ010000002.1"/>
</dbReference>
<dbReference type="InterPro" id="IPR001851">
    <property type="entry name" value="ABC_transp_permease"/>
</dbReference>
<evidence type="ECO:0000256" key="2">
    <source>
        <dbReference type="ARBA" id="ARBA00022475"/>
    </source>
</evidence>
<dbReference type="EMBL" id="JAMZEJ010000002">
    <property type="protein sequence ID" value="MCQ8239726.1"/>
    <property type="molecule type" value="Genomic_DNA"/>
</dbReference>
<gene>
    <name evidence="7" type="ORF">NFI88_02580</name>
</gene>